<dbReference type="STRING" id="690417.IC63_12475"/>
<evidence type="ECO:0000313" key="2">
    <source>
        <dbReference type="EMBL" id="KGJ04051.1"/>
    </source>
</evidence>
<name>A0A099F1E8_9RHOB</name>
<reference evidence="2 3" key="1">
    <citation type="submission" date="2014-09" db="EMBL/GenBank/DDBJ databases">
        <authorList>
            <person name="McGinnis J.M."/>
            <person name="Wolfgang W.J."/>
        </authorList>
    </citation>
    <scope>NUCLEOTIDE SEQUENCE [LARGE SCALE GENOMIC DNA]</scope>
    <source>
        <strain evidence="2 3">HAMBI 3106</strain>
    </source>
</reference>
<comment type="caution">
    <text evidence="2">The sequence shown here is derived from an EMBL/GenBank/DDBJ whole genome shotgun (WGS) entry which is preliminary data.</text>
</comment>
<sequence length="99" mass="9997">MTASPPYSLTRRLTGRVLALVALGWLAAAAGALWVLDHETAETLDDALAHEAQLLAAMADRGAALPSQAGDDRTVRIIGADGAGNGPAGAGPDWRGGPV</sequence>
<evidence type="ECO:0000313" key="3">
    <source>
        <dbReference type="Proteomes" id="UP000029917"/>
    </source>
</evidence>
<dbReference type="AlphaFoldDB" id="A0A099F1E8"/>
<feature type="non-terminal residue" evidence="2">
    <location>
        <position position="99"/>
    </location>
</feature>
<keyword evidence="3" id="KW-1185">Reference proteome</keyword>
<reference evidence="2 3" key="2">
    <citation type="submission" date="2014-10" db="EMBL/GenBank/DDBJ databases">
        <title>Paracoccus sanguinis sp. nov., isolated from clinical specimens of New York State patients.</title>
        <authorList>
            <person name="Mingle L.A."/>
            <person name="Cole J.A."/>
            <person name="Lapierre P."/>
            <person name="Musser K.A."/>
        </authorList>
    </citation>
    <scope>NUCLEOTIDE SEQUENCE [LARGE SCALE GENOMIC DNA]</scope>
    <source>
        <strain evidence="2 3">HAMBI 3106</strain>
    </source>
</reference>
<feature type="region of interest" description="Disordered" evidence="1">
    <location>
        <begin position="77"/>
        <end position="99"/>
    </location>
</feature>
<dbReference type="RefSeq" id="WP_036720757.1">
    <property type="nucleotide sequence ID" value="NZ_JRKS01000045.1"/>
</dbReference>
<evidence type="ECO:0008006" key="4">
    <source>
        <dbReference type="Google" id="ProtNLM"/>
    </source>
</evidence>
<protein>
    <recommendedName>
        <fullName evidence="4">Two-component sensor histidine kinase</fullName>
    </recommendedName>
</protein>
<gene>
    <name evidence="2" type="ORF">IC63_12475</name>
</gene>
<dbReference type="EMBL" id="JRKS01000045">
    <property type="protein sequence ID" value="KGJ04051.1"/>
    <property type="molecule type" value="Genomic_DNA"/>
</dbReference>
<dbReference type="Proteomes" id="UP000029917">
    <property type="component" value="Unassembled WGS sequence"/>
</dbReference>
<accession>A0A099F1E8</accession>
<organism evidence="2 3">
    <name type="scientific">Paracoccus sphaerophysae</name>
    <dbReference type="NCBI Taxonomy" id="690417"/>
    <lineage>
        <taxon>Bacteria</taxon>
        <taxon>Pseudomonadati</taxon>
        <taxon>Pseudomonadota</taxon>
        <taxon>Alphaproteobacteria</taxon>
        <taxon>Rhodobacterales</taxon>
        <taxon>Paracoccaceae</taxon>
        <taxon>Paracoccus</taxon>
    </lineage>
</organism>
<proteinExistence type="predicted"/>
<evidence type="ECO:0000256" key="1">
    <source>
        <dbReference type="SAM" id="MobiDB-lite"/>
    </source>
</evidence>